<dbReference type="GO" id="GO:0052621">
    <property type="term" value="F:diguanylate cyclase activity"/>
    <property type="evidence" value="ECO:0007669"/>
    <property type="project" value="TreeGrafter"/>
</dbReference>
<gene>
    <name evidence="2" type="ordered locus">THA_944</name>
</gene>
<proteinExistence type="predicted"/>
<dbReference type="PANTHER" id="PTHR45138">
    <property type="entry name" value="REGULATORY COMPONENTS OF SENSORY TRANSDUCTION SYSTEM"/>
    <property type="match status" value="1"/>
</dbReference>
<evidence type="ECO:0000259" key="1">
    <source>
        <dbReference type="PROSITE" id="PS50887"/>
    </source>
</evidence>
<dbReference type="OrthoDB" id="48290at2"/>
<dbReference type="Gene3D" id="3.30.70.270">
    <property type="match status" value="1"/>
</dbReference>
<dbReference type="PANTHER" id="PTHR45138:SF9">
    <property type="entry name" value="DIGUANYLATE CYCLASE DGCM-RELATED"/>
    <property type="match status" value="1"/>
</dbReference>
<dbReference type="PROSITE" id="PS50887">
    <property type="entry name" value="GGDEF"/>
    <property type="match status" value="1"/>
</dbReference>
<dbReference type="EMBL" id="CP001185">
    <property type="protein sequence ID" value="ACJ75403.1"/>
    <property type="molecule type" value="Genomic_DNA"/>
</dbReference>
<dbReference type="InterPro" id="IPR043128">
    <property type="entry name" value="Rev_trsase/Diguanyl_cyclase"/>
</dbReference>
<dbReference type="Pfam" id="PF00990">
    <property type="entry name" value="GGDEF"/>
    <property type="match status" value="1"/>
</dbReference>
<feature type="domain" description="GGDEF" evidence="1">
    <location>
        <begin position="41"/>
        <end position="167"/>
    </location>
</feature>
<dbReference type="SMART" id="SM00267">
    <property type="entry name" value="GGDEF"/>
    <property type="match status" value="1"/>
</dbReference>
<dbReference type="RefSeq" id="WP_004100852.1">
    <property type="nucleotide sequence ID" value="NC_011653.1"/>
</dbReference>
<name>B7IH39_THEAB</name>
<dbReference type="Proteomes" id="UP000002453">
    <property type="component" value="Chromosome"/>
</dbReference>
<dbReference type="SUPFAM" id="SSF55073">
    <property type="entry name" value="Nucleotide cyclase"/>
    <property type="match status" value="1"/>
</dbReference>
<dbReference type="NCBIfam" id="TIGR00254">
    <property type="entry name" value="GGDEF"/>
    <property type="match status" value="1"/>
</dbReference>
<dbReference type="KEGG" id="taf:THA_944"/>
<dbReference type="InterPro" id="IPR000160">
    <property type="entry name" value="GGDEF_dom"/>
</dbReference>
<dbReference type="eggNOG" id="COG3706">
    <property type="taxonomic scope" value="Bacteria"/>
</dbReference>
<evidence type="ECO:0000313" key="3">
    <source>
        <dbReference type="Proteomes" id="UP000002453"/>
    </source>
</evidence>
<sequence>MELNKKLKYLSERDQLTDLYNRHKMNEEIRKHYYNFKRYGRPFSLLMVDIDKFKKINDTYGHMVGDEVLKKLAKILVKNIRKTDIASRWVGEEFLILLSETDLEQAIEVAEKIRKTIEKESFPKDIRITVSIGVDSVENHEHIKDLLILVDEKLYKAKESGRNRVEY</sequence>
<dbReference type="GO" id="GO:0043709">
    <property type="term" value="P:cell adhesion involved in single-species biofilm formation"/>
    <property type="evidence" value="ECO:0007669"/>
    <property type="project" value="TreeGrafter"/>
</dbReference>
<dbReference type="STRING" id="484019.THA_944"/>
<dbReference type="CDD" id="cd01949">
    <property type="entry name" value="GGDEF"/>
    <property type="match status" value="1"/>
</dbReference>
<protein>
    <submittedName>
        <fullName evidence="2">Diguanylate cyclase</fullName>
    </submittedName>
</protein>
<dbReference type="GO" id="GO:0005886">
    <property type="term" value="C:plasma membrane"/>
    <property type="evidence" value="ECO:0007669"/>
    <property type="project" value="TreeGrafter"/>
</dbReference>
<accession>B7IH39</accession>
<evidence type="ECO:0000313" key="2">
    <source>
        <dbReference type="EMBL" id="ACJ75403.1"/>
    </source>
</evidence>
<dbReference type="HOGENOM" id="CLU_000445_11_16_0"/>
<keyword evidence="3" id="KW-1185">Reference proteome</keyword>
<dbReference type="GO" id="GO:1902201">
    <property type="term" value="P:negative regulation of bacterial-type flagellum-dependent cell motility"/>
    <property type="evidence" value="ECO:0007669"/>
    <property type="project" value="TreeGrafter"/>
</dbReference>
<dbReference type="AlphaFoldDB" id="B7IH39"/>
<organism evidence="2 3">
    <name type="scientific">Thermosipho africanus (strain TCF52B)</name>
    <dbReference type="NCBI Taxonomy" id="484019"/>
    <lineage>
        <taxon>Bacteria</taxon>
        <taxon>Thermotogati</taxon>
        <taxon>Thermotogota</taxon>
        <taxon>Thermotogae</taxon>
        <taxon>Thermotogales</taxon>
        <taxon>Fervidobacteriaceae</taxon>
        <taxon>Thermosipho</taxon>
    </lineage>
</organism>
<dbReference type="FunFam" id="3.30.70.270:FF:000001">
    <property type="entry name" value="Diguanylate cyclase domain protein"/>
    <property type="match status" value="1"/>
</dbReference>
<dbReference type="InterPro" id="IPR050469">
    <property type="entry name" value="Diguanylate_Cyclase"/>
</dbReference>
<dbReference type="InterPro" id="IPR029787">
    <property type="entry name" value="Nucleotide_cyclase"/>
</dbReference>
<reference evidence="2 3" key="1">
    <citation type="journal article" date="2009" name="J. Bacteriol.">
        <title>The genome of Thermosipho africanus TCF52B: lateral genetic connections to the Firmicutes and Archaea.</title>
        <authorList>
            <person name="Nesboe C.L."/>
            <person name="Bapteste E."/>
            <person name="Curtis B."/>
            <person name="Dahle H."/>
            <person name="Lopez P."/>
            <person name="Macleod D."/>
            <person name="Dlutek M."/>
            <person name="Bowman S."/>
            <person name="Zhaxybayeva O."/>
            <person name="Birkeland N.-K."/>
            <person name="Doolittle W.F."/>
        </authorList>
    </citation>
    <scope>NUCLEOTIDE SEQUENCE [LARGE SCALE GENOMIC DNA]</scope>
    <source>
        <strain evidence="2 3">TCF52B</strain>
    </source>
</reference>